<gene>
    <name evidence="20" type="primary">HELB</name>
</gene>
<evidence type="ECO:0000256" key="13">
    <source>
        <dbReference type="ARBA" id="ARBA00047995"/>
    </source>
</evidence>
<reference evidence="20 21" key="1">
    <citation type="journal article" date="2011" name="Nature">
        <title>A high-resolution map of human evolutionary constraint using 29 mammals.</title>
        <authorList>
            <person name="Lindblad-Toh K."/>
            <person name="Garber M."/>
            <person name="Zuk O."/>
            <person name="Lin M.F."/>
            <person name="Parker B.J."/>
            <person name="Washietl S."/>
            <person name="Kheradpour P."/>
            <person name="Ernst J."/>
            <person name="Jordan G."/>
            <person name="Mauceli E."/>
            <person name="Ward L.D."/>
            <person name="Lowe C.B."/>
            <person name="Holloway A.K."/>
            <person name="Clamp M."/>
            <person name="Gnerre S."/>
            <person name="Alfoldi J."/>
            <person name="Beal K."/>
            <person name="Chang J."/>
            <person name="Clawson H."/>
            <person name="Cuff J."/>
            <person name="Di Palma F."/>
            <person name="Fitzgerald S."/>
            <person name="Flicek P."/>
            <person name="Guttman M."/>
            <person name="Hubisz M.J."/>
            <person name="Jaffe D.B."/>
            <person name="Jungreis I."/>
            <person name="Kent W.J."/>
            <person name="Kostka D."/>
            <person name="Lara M."/>
            <person name="Martins A.L."/>
            <person name="Massingham T."/>
            <person name="Moltke I."/>
            <person name="Raney B.J."/>
            <person name="Rasmussen M.D."/>
            <person name="Robinson J."/>
            <person name="Stark A."/>
            <person name="Vilella A.J."/>
            <person name="Wen J."/>
            <person name="Xie X."/>
            <person name="Zody M.C."/>
            <person name="Baldwin J."/>
            <person name="Bloom T."/>
            <person name="Chin C.W."/>
            <person name="Heiman D."/>
            <person name="Nicol R."/>
            <person name="Nusbaum C."/>
            <person name="Young S."/>
            <person name="Wilkinson J."/>
            <person name="Worley K.C."/>
            <person name="Kovar C.L."/>
            <person name="Muzny D.M."/>
            <person name="Gibbs R.A."/>
            <person name="Cree A."/>
            <person name="Dihn H.H."/>
            <person name="Fowler G."/>
            <person name="Jhangiani S."/>
            <person name="Joshi V."/>
            <person name="Lee S."/>
            <person name="Lewis L.R."/>
            <person name="Nazareth L.V."/>
            <person name="Okwuonu G."/>
            <person name="Santibanez J."/>
            <person name="Warren W.C."/>
            <person name="Mardis E.R."/>
            <person name="Weinstock G.M."/>
            <person name="Wilson R.K."/>
            <person name="Delehaunty K."/>
            <person name="Dooling D."/>
            <person name="Fronik C."/>
            <person name="Fulton L."/>
            <person name="Fulton B."/>
            <person name="Graves T."/>
            <person name="Minx P."/>
            <person name="Sodergren E."/>
            <person name="Birney E."/>
            <person name="Margulies E.H."/>
            <person name="Herrero J."/>
            <person name="Green E.D."/>
            <person name="Haussler D."/>
            <person name="Siepel A."/>
            <person name="Goldman N."/>
            <person name="Pollard K.S."/>
            <person name="Pedersen J.S."/>
            <person name="Lander E.S."/>
            <person name="Kellis M."/>
        </authorList>
    </citation>
    <scope>NUCLEOTIDE SEQUENCE [LARGE SCALE GENOMIC DNA]</scope>
    <source>
        <strain evidence="20 21">Thorbecke inbred</strain>
    </source>
</reference>
<dbReference type="GO" id="GO:0005662">
    <property type="term" value="C:DNA replication factor A complex"/>
    <property type="evidence" value="ECO:0007669"/>
    <property type="project" value="Ensembl"/>
</dbReference>
<keyword evidence="6" id="KW-0963">Cytoplasm</keyword>
<keyword evidence="5" id="KW-0158">Chromosome</keyword>
<evidence type="ECO:0000256" key="12">
    <source>
        <dbReference type="ARBA" id="ARBA00023242"/>
    </source>
</evidence>
<dbReference type="GO" id="GO:0016604">
    <property type="term" value="C:nuclear body"/>
    <property type="evidence" value="ECO:0007669"/>
    <property type="project" value="Ensembl"/>
</dbReference>
<feature type="compositionally biased region" description="Basic and acidic residues" evidence="17">
    <location>
        <begin position="415"/>
        <end position="426"/>
    </location>
</feature>
<evidence type="ECO:0000256" key="9">
    <source>
        <dbReference type="ARBA" id="ARBA00022801"/>
    </source>
</evidence>
<dbReference type="GO" id="GO:0005524">
    <property type="term" value="F:ATP binding"/>
    <property type="evidence" value="ECO:0007669"/>
    <property type="project" value="UniProtKB-KW"/>
</dbReference>
<comment type="catalytic activity">
    <reaction evidence="13">
        <text>ATP + H2O = ADP + phosphate + H(+)</text>
        <dbReference type="Rhea" id="RHEA:13065"/>
        <dbReference type="ChEBI" id="CHEBI:15377"/>
        <dbReference type="ChEBI" id="CHEBI:15378"/>
        <dbReference type="ChEBI" id="CHEBI:30616"/>
        <dbReference type="ChEBI" id="CHEBI:43474"/>
        <dbReference type="ChEBI" id="CHEBI:456216"/>
        <dbReference type="EC" id="3.6.4.12"/>
    </reaction>
</comment>
<evidence type="ECO:0000256" key="18">
    <source>
        <dbReference type="SAM" id="Phobius"/>
    </source>
</evidence>
<evidence type="ECO:0000256" key="7">
    <source>
        <dbReference type="ARBA" id="ARBA00022553"/>
    </source>
</evidence>
<feature type="region of interest" description="Disordered" evidence="17">
    <location>
        <begin position="799"/>
        <end position="820"/>
    </location>
</feature>
<keyword evidence="7" id="KW-0597">Phosphoprotein</keyword>
<dbReference type="InterPro" id="IPR027417">
    <property type="entry name" value="P-loop_NTPase"/>
</dbReference>
<dbReference type="GO" id="GO:0017116">
    <property type="term" value="F:single-stranded DNA helicase activity"/>
    <property type="evidence" value="ECO:0007669"/>
    <property type="project" value="Ensembl"/>
</dbReference>
<comment type="function">
    <text evidence="14">5'-3' DNA helicase involved in DNA damage response by acting as an inhibitor of DNA end resection. Recruitment to single-stranded DNA (ssDNA) following DNA damage leads to inhibit the nucleases catalyzing resection, such as EXO1, BLM and DNA2, possibly via the 5'-3' ssDNA translocase activity of HELB. As cells approach S phase, DNA end resection is promoted by the nuclear export of HELB following phosphorylation. Acts independently of TP53BP1. Unwinds duplex DNA with 5'-3' polarity. Has single-strand DNA-dependent ATPase and DNA helicase activities. Prefers ATP and dATP as substrates. During S phase, may facilitate cellular recovery from replication stress.</text>
</comment>
<evidence type="ECO:0000313" key="20">
    <source>
        <dbReference type="Ensembl" id="ENSOCUP00000046855.1"/>
    </source>
</evidence>
<proteinExistence type="inferred from homology"/>
<reference evidence="20" key="3">
    <citation type="submission" date="2025-09" db="UniProtKB">
        <authorList>
            <consortium name="Ensembl"/>
        </authorList>
    </citation>
    <scope>IDENTIFICATION</scope>
    <source>
        <strain evidence="20">Thorbecke</strain>
    </source>
</reference>
<evidence type="ECO:0000256" key="5">
    <source>
        <dbReference type="ARBA" id="ARBA00022454"/>
    </source>
</evidence>
<keyword evidence="12" id="KW-0539">Nucleus</keyword>
<evidence type="ECO:0000256" key="14">
    <source>
        <dbReference type="ARBA" id="ARBA00055511"/>
    </source>
</evidence>
<dbReference type="FunCoup" id="A0A5F9DL58">
    <property type="interactions" value="1193"/>
</dbReference>
<dbReference type="EMBL" id="AAGW02035131">
    <property type="status" value="NOT_ANNOTATED_CDS"/>
    <property type="molecule type" value="Genomic_DNA"/>
</dbReference>
<dbReference type="GO" id="GO:0005829">
    <property type="term" value="C:cytosol"/>
    <property type="evidence" value="ECO:0007669"/>
    <property type="project" value="Ensembl"/>
</dbReference>
<feature type="region of interest" description="Disordered" evidence="17">
    <location>
        <begin position="27"/>
        <end position="47"/>
    </location>
</feature>
<dbReference type="Pfam" id="PF25894">
    <property type="entry name" value="WHD_HELB"/>
    <property type="match status" value="1"/>
</dbReference>
<evidence type="ECO:0000256" key="6">
    <source>
        <dbReference type="ARBA" id="ARBA00022490"/>
    </source>
</evidence>
<dbReference type="Bgee" id="ENSOCUG00000005909">
    <property type="expression patterns" value="Expressed in autopod skin and 16 other cell types or tissues"/>
</dbReference>
<dbReference type="GO" id="GO:0006269">
    <property type="term" value="P:DNA replication, synthesis of primer"/>
    <property type="evidence" value="ECO:0007669"/>
    <property type="project" value="Ensembl"/>
</dbReference>
<feature type="region of interest" description="Disordered" evidence="17">
    <location>
        <begin position="402"/>
        <end position="453"/>
    </location>
</feature>
<dbReference type="PANTHER" id="PTHR43788:SF6">
    <property type="entry name" value="DNA HELICASE B"/>
    <property type="match status" value="1"/>
</dbReference>
<keyword evidence="21" id="KW-1185">Reference proteome</keyword>
<evidence type="ECO:0000313" key="21">
    <source>
        <dbReference type="Proteomes" id="UP000001811"/>
    </source>
</evidence>
<feature type="domain" description="DNA helicase B winged helix" evidence="19">
    <location>
        <begin position="255"/>
        <end position="364"/>
    </location>
</feature>
<dbReference type="CDD" id="cd17933">
    <property type="entry name" value="DEXSc_RecD-like"/>
    <property type="match status" value="1"/>
</dbReference>
<keyword evidence="18" id="KW-0472">Membrane</keyword>
<keyword evidence="18" id="KW-1133">Transmembrane helix</keyword>
<dbReference type="EC" id="3.6.4.12" evidence="4"/>
<feature type="region of interest" description="Disordered" evidence="17">
    <location>
        <begin position="955"/>
        <end position="998"/>
    </location>
</feature>
<evidence type="ECO:0000256" key="2">
    <source>
        <dbReference type="ARBA" id="ARBA00004286"/>
    </source>
</evidence>
<reference evidence="20" key="2">
    <citation type="submission" date="2025-08" db="UniProtKB">
        <authorList>
            <consortium name="Ensembl"/>
        </authorList>
    </citation>
    <scope>IDENTIFICATION</scope>
    <source>
        <strain evidence="20">Thorbecke</strain>
    </source>
</reference>
<dbReference type="Gene3D" id="3.40.50.300">
    <property type="entry name" value="P-loop containing nucleotide triphosphate hydrolases"/>
    <property type="match status" value="2"/>
</dbReference>
<evidence type="ECO:0000256" key="10">
    <source>
        <dbReference type="ARBA" id="ARBA00022806"/>
    </source>
</evidence>
<evidence type="ECO:0000256" key="8">
    <source>
        <dbReference type="ARBA" id="ARBA00022741"/>
    </source>
</evidence>
<dbReference type="Proteomes" id="UP000001811">
    <property type="component" value="Chromosome 4"/>
</dbReference>
<dbReference type="GO" id="GO:0035861">
    <property type="term" value="C:site of double-strand break"/>
    <property type="evidence" value="ECO:0007669"/>
    <property type="project" value="Ensembl"/>
</dbReference>
<dbReference type="EMBL" id="AAGW02035132">
    <property type="status" value="NOT_ANNOTATED_CDS"/>
    <property type="molecule type" value="Genomic_DNA"/>
</dbReference>
<sequence length="1140" mass="129357">MGCSGVWVESAQVGMARSDEHLRELQGPLLPSKDLEEEDDDFLQEDAQEDEDAGFVDAEELCSGGLKAGSLPGRLHVVIPDENTQEKCKVFGRFPIMGPWWRVKVQVKPVKSRNYHAQGFPSYFLQTDMSPPNQKHICSLFLKECEASRDEIDKFLNWVNKESNYEHLNFKNLREKLRTFQRETGRKDKKQSVQNEQEEALPGCEMSLPVENADHFIYVMTALQFPKIMEFLPVLLPRHFKQLISSRSDEVLAKIEDILGTHPWKLGFSKVTYRELRLLQCEASWTAFCQCKPLLQLMTDLEKNALIIYSKLKQICREHGHTCVEEADLTLELSEHMSFHDVWQSLKFLKDIHVVTYEKGCVFLYDLYQAERGIASSVCDLMERPPWHLRVDVKKVLASIQNTKSEDSSSEDAVNESKPDDRRLESSVDVLDTQDSEDRIGNNGEDETNTDTRDVRLDQDQVAALEMICSKAVTVISGKGGCGKTTIVSRLFKYIEQLEEREIKNACEDFEQDQDVPEEWITFTKESQREADKAIEVLLTAPTGKATGLLRQKTGLPAYTLYQVNYSFYLWDKKIVSKNEPWKFSSVRVLVVDEGSLVSVGIFKSVLKLLCEHSKLAKLIILGDIRQLPSIEPGNLLKDLFETLKSRHCAIELKTNHRAESQLIVDNATRISRRQFPNFDAEVNITDNPAVPISIQDKTFIFVKLPEEDGSSQLSKNNHHSYLYSAVRTLLQESDFKSAQTSQFIAFRRQDCDLVNDCCCKHYTGHLTKDHQNRLIFGVGDKICCTRNAYLSDLLPENTSKSQKNSDLEPKDEEFCGTPHDGAKNKNDFDSGIRLCNGEIFFITNDVTDVTMVKRRFLTINNMAGLEVTVDFKKLMKYCHIKHAWARTIHTFQGSEEHTVVYVVGKAGRQHWQHVYTAVTRGRCRVYVIAEESQLQGAIRRNNVVRKTRLKHFLQNELSSSPETPAGSPPHWKSSGGHGGCKTQPAASRLPLHRANGETSDITRSRASLADYRMFAFDGRRELPSFEEADTDEHLLQSRGSKRSCGVNGDESPSKVLMVGMLKFSLKIVNCSMTMSDYVLLLLPCAIGLKSSWFVISVKFLLSFAQLIPAFFLTLAEAATLGTLSWLLASDVPEDIFLLG</sequence>
<dbReference type="EMBL" id="AAGW02035133">
    <property type="status" value="NOT_ANNOTATED_CDS"/>
    <property type="molecule type" value="Genomic_DNA"/>
</dbReference>
<feature type="transmembrane region" description="Helical" evidence="18">
    <location>
        <begin position="1078"/>
        <end position="1096"/>
    </location>
</feature>
<accession>A0A5F9DL58</accession>
<dbReference type="CDD" id="cd18809">
    <property type="entry name" value="SF1_C_RecD"/>
    <property type="match status" value="1"/>
</dbReference>
<evidence type="ECO:0000256" key="15">
    <source>
        <dbReference type="ARBA" id="ARBA00061441"/>
    </source>
</evidence>
<evidence type="ECO:0000259" key="19">
    <source>
        <dbReference type="Pfam" id="PF25894"/>
    </source>
</evidence>
<feature type="compositionally biased region" description="Acidic residues" evidence="17">
    <location>
        <begin position="35"/>
        <end position="47"/>
    </location>
</feature>
<dbReference type="FunFam" id="3.40.50.300:FF:001523">
    <property type="entry name" value="Helicase (DNA) B"/>
    <property type="match status" value="1"/>
</dbReference>
<keyword evidence="9" id="KW-0378">Hydrolase</keyword>
<evidence type="ECO:0000256" key="3">
    <source>
        <dbReference type="ARBA" id="ARBA00004496"/>
    </source>
</evidence>
<evidence type="ECO:0000256" key="4">
    <source>
        <dbReference type="ARBA" id="ARBA00012551"/>
    </source>
</evidence>
<keyword evidence="8" id="KW-0547">Nucleotide-binding</keyword>
<dbReference type="STRING" id="9986.ENSOCUP00000046855"/>
<evidence type="ECO:0000256" key="1">
    <source>
        <dbReference type="ARBA" id="ARBA00004123"/>
    </source>
</evidence>
<keyword evidence="11" id="KW-0067">ATP-binding</keyword>
<dbReference type="GO" id="GO:1903775">
    <property type="term" value="P:regulation of DNA double-strand break processing"/>
    <property type="evidence" value="ECO:0007669"/>
    <property type="project" value="Ensembl"/>
</dbReference>
<comment type="subcellular location">
    <subcellularLocation>
        <location evidence="2">Chromosome</location>
    </subcellularLocation>
    <subcellularLocation>
        <location evidence="3">Cytoplasm</location>
    </subcellularLocation>
    <subcellularLocation>
        <location evidence="1">Nucleus</location>
    </subcellularLocation>
</comment>
<dbReference type="AlphaFoldDB" id="A0A5F9DL58"/>
<dbReference type="GO" id="GO:0044877">
    <property type="term" value="F:protein-containing complex binding"/>
    <property type="evidence" value="ECO:0007669"/>
    <property type="project" value="Ensembl"/>
</dbReference>
<comment type="similarity">
    <text evidence="15">Belongs to the RecD family. HELB subfamily.</text>
</comment>
<dbReference type="PANTHER" id="PTHR43788">
    <property type="entry name" value="DNA2/NAM7 HELICASE FAMILY MEMBER"/>
    <property type="match status" value="1"/>
</dbReference>
<protein>
    <recommendedName>
        <fullName evidence="16">DNA helicase B</fullName>
        <ecNumber evidence="4">3.6.4.12</ecNumber>
    </recommendedName>
</protein>
<evidence type="ECO:0000256" key="11">
    <source>
        <dbReference type="ARBA" id="ARBA00022840"/>
    </source>
</evidence>
<dbReference type="GO" id="GO:2000042">
    <property type="term" value="P:negative regulation of double-strand break repair via homologous recombination"/>
    <property type="evidence" value="ECO:0007669"/>
    <property type="project" value="Ensembl"/>
</dbReference>
<dbReference type="InterPro" id="IPR050534">
    <property type="entry name" value="Coronavir_polyprotein_1ab"/>
</dbReference>
<dbReference type="GO" id="GO:0016787">
    <property type="term" value="F:hydrolase activity"/>
    <property type="evidence" value="ECO:0007669"/>
    <property type="project" value="UniProtKB-KW"/>
</dbReference>
<dbReference type="GO" id="GO:0043139">
    <property type="term" value="F:5'-3' DNA helicase activity"/>
    <property type="evidence" value="ECO:0007669"/>
    <property type="project" value="Ensembl"/>
</dbReference>
<evidence type="ECO:0000256" key="17">
    <source>
        <dbReference type="SAM" id="MobiDB-lite"/>
    </source>
</evidence>
<dbReference type="SUPFAM" id="SSF52540">
    <property type="entry name" value="P-loop containing nucleoside triphosphate hydrolases"/>
    <property type="match status" value="2"/>
</dbReference>
<dbReference type="Ensembl" id="ENSOCUT00000043355.1">
    <property type="protein sequence ID" value="ENSOCUP00000046855.1"/>
    <property type="gene ID" value="ENSOCUG00000005909.4"/>
</dbReference>
<feature type="transmembrane region" description="Helical" evidence="18">
    <location>
        <begin position="1108"/>
        <end position="1129"/>
    </location>
</feature>
<keyword evidence="18" id="KW-0812">Transmembrane</keyword>
<organism evidence="20 21">
    <name type="scientific">Oryctolagus cuniculus</name>
    <name type="common">Rabbit</name>
    <dbReference type="NCBI Taxonomy" id="9986"/>
    <lineage>
        <taxon>Eukaryota</taxon>
        <taxon>Metazoa</taxon>
        <taxon>Chordata</taxon>
        <taxon>Craniata</taxon>
        <taxon>Vertebrata</taxon>
        <taxon>Euteleostomi</taxon>
        <taxon>Mammalia</taxon>
        <taxon>Eutheria</taxon>
        <taxon>Euarchontoglires</taxon>
        <taxon>Glires</taxon>
        <taxon>Lagomorpha</taxon>
        <taxon>Leporidae</taxon>
        <taxon>Oryctolagus</taxon>
    </lineage>
</organism>
<dbReference type="GeneTree" id="ENSGT00390000006913"/>
<dbReference type="EMBL" id="AAGW02035130">
    <property type="status" value="NOT_ANNOTATED_CDS"/>
    <property type="molecule type" value="Genomic_DNA"/>
</dbReference>
<dbReference type="GO" id="GO:0006974">
    <property type="term" value="P:DNA damage response"/>
    <property type="evidence" value="ECO:0007669"/>
    <property type="project" value="Ensembl"/>
</dbReference>
<dbReference type="InParanoid" id="A0A5F9DL58"/>
<keyword evidence="10" id="KW-0347">Helicase</keyword>
<evidence type="ECO:0000256" key="16">
    <source>
        <dbReference type="ARBA" id="ARBA00072281"/>
    </source>
</evidence>
<dbReference type="GO" id="GO:0005739">
    <property type="term" value="C:mitochondrion"/>
    <property type="evidence" value="ECO:0007669"/>
    <property type="project" value="Ensembl"/>
</dbReference>
<name>A0A5F9DL58_RABIT</name>
<dbReference type="Pfam" id="PF13604">
    <property type="entry name" value="AAA_30"/>
    <property type="match status" value="1"/>
</dbReference>
<dbReference type="InterPro" id="IPR058839">
    <property type="entry name" value="WHD_HELB"/>
</dbReference>